<evidence type="ECO:0000313" key="3">
    <source>
        <dbReference type="EMBL" id="OCT46820.1"/>
    </source>
</evidence>
<feature type="compositionally biased region" description="Basic and acidic residues" evidence="1">
    <location>
        <begin position="42"/>
        <end position="60"/>
    </location>
</feature>
<dbReference type="GO" id="GO:0019005">
    <property type="term" value="C:SCF ubiquitin ligase complex"/>
    <property type="evidence" value="ECO:0007669"/>
    <property type="project" value="TreeGrafter"/>
</dbReference>
<dbReference type="Pfam" id="PF23550">
    <property type="entry name" value="zf_Tbcl_Rhp7"/>
    <property type="match status" value="1"/>
</dbReference>
<dbReference type="SUPFAM" id="SSF52047">
    <property type="entry name" value="RNI-like"/>
    <property type="match status" value="1"/>
</dbReference>
<proteinExistence type="predicted"/>
<gene>
    <name evidence="3" type="ORF">CLCR_01892</name>
</gene>
<feature type="region of interest" description="Disordered" evidence="1">
    <location>
        <begin position="170"/>
        <end position="193"/>
    </location>
</feature>
<reference evidence="4" key="1">
    <citation type="submission" date="2015-07" db="EMBL/GenBank/DDBJ databases">
        <authorList>
            <person name="Teixeira M.M."/>
            <person name="Souza R.C."/>
            <person name="Almeida L.G."/>
            <person name="Vicente V.A."/>
            <person name="de Hoog S."/>
            <person name="Bocca A.L."/>
            <person name="de Almeida S.R."/>
            <person name="Vasconcelos A.T."/>
            <person name="Felipe M.S."/>
        </authorList>
    </citation>
    <scope>NUCLEOTIDE SEQUENCE [LARGE SCALE GENOMIC DNA]</scope>
    <source>
        <strain evidence="4">KSF</strain>
    </source>
</reference>
<dbReference type="PANTHER" id="PTHR13318:SF234">
    <property type="entry name" value="RNI-LIKE PROTEIN"/>
    <property type="match status" value="1"/>
</dbReference>
<dbReference type="PANTHER" id="PTHR13318">
    <property type="entry name" value="PARTNER OF PAIRED, ISOFORM B-RELATED"/>
    <property type="match status" value="1"/>
</dbReference>
<dbReference type="SMART" id="SM00367">
    <property type="entry name" value="LRR_CC"/>
    <property type="match status" value="5"/>
</dbReference>
<dbReference type="AlphaFoldDB" id="A0A1C1CE61"/>
<dbReference type="Proteomes" id="UP000094526">
    <property type="component" value="Unassembled WGS sequence"/>
</dbReference>
<name>A0A1C1CE61_9EURO</name>
<dbReference type="eggNOG" id="KOG1947">
    <property type="taxonomic scope" value="Eukaryota"/>
</dbReference>
<keyword evidence="4" id="KW-1185">Reference proteome</keyword>
<dbReference type="STRING" id="86049.A0A1C1CE61"/>
<dbReference type="OrthoDB" id="1924287at2759"/>
<evidence type="ECO:0000313" key="4">
    <source>
        <dbReference type="Proteomes" id="UP000094526"/>
    </source>
</evidence>
<comment type="caution">
    <text evidence="3">The sequence shown here is derived from an EMBL/GenBank/DDBJ whole genome shotgun (WGS) entry which is preliminary data.</text>
</comment>
<evidence type="ECO:0000256" key="1">
    <source>
        <dbReference type="SAM" id="MobiDB-lite"/>
    </source>
</evidence>
<dbReference type="InterPro" id="IPR006553">
    <property type="entry name" value="Leu-rich_rpt_Cys-con_subtyp"/>
</dbReference>
<organism evidence="3 4">
    <name type="scientific">Cladophialophora carrionii</name>
    <dbReference type="NCBI Taxonomy" id="86049"/>
    <lineage>
        <taxon>Eukaryota</taxon>
        <taxon>Fungi</taxon>
        <taxon>Dikarya</taxon>
        <taxon>Ascomycota</taxon>
        <taxon>Pezizomycotina</taxon>
        <taxon>Eurotiomycetes</taxon>
        <taxon>Chaetothyriomycetidae</taxon>
        <taxon>Chaetothyriales</taxon>
        <taxon>Herpotrichiellaceae</taxon>
        <taxon>Cladophialophora</taxon>
    </lineage>
</organism>
<feature type="compositionally biased region" description="Basic residues" evidence="1">
    <location>
        <begin position="174"/>
        <end position="185"/>
    </location>
</feature>
<dbReference type="EMBL" id="LGRB01000015">
    <property type="protein sequence ID" value="OCT46820.1"/>
    <property type="molecule type" value="Genomic_DNA"/>
</dbReference>
<dbReference type="GO" id="GO:0031146">
    <property type="term" value="P:SCF-dependent proteasomal ubiquitin-dependent protein catabolic process"/>
    <property type="evidence" value="ECO:0007669"/>
    <property type="project" value="TreeGrafter"/>
</dbReference>
<dbReference type="VEuPathDB" id="FungiDB:CLCR_01892"/>
<sequence length="606" mass="67606">MVRSRRNAGNRIRGPQSALTDFLASHNISAQQIQQDYQQRLADAERRRTEGTENAEAEKENEVDDDSEDPVEKKKRKRKEEKALLKIKQSKEFKRRKAVQELEEGSDLELDDDALARNMMAKAAPLPGQLDNCEICEKRFTVTPYSRTGPGGGLLCGKCSKELKDDEKREAAAKKKRVSAPKARKRQTESDRLMGDVKPGCKSLVDMCVRKVANVVNDIEEFGDMPQDILDRLSQILSKQRVLTPRVLDLFLRPDVDRIIVYDCGKLETEDFQRIFGTMPHVEIVNLRFAGQMKDGPLLYMADKCKKIRHLQLGATNLVSDSAWVELFDKLGPQLESLKLSELNDSMRDETVEVLVKQCHNLKRLKLRSCSHMTEASINSLCALKSLEHLTLAVAPESSSSTLVELVTSLGPSLRTLCLENFQELDDTVLEAIKQHCSKLSKLRITGNCLCHDNAFASLFDNDSPFPPLRYADVSENREIDSMKPDGSEADAIGFGSLALPALLNHSGTRLEHLNLKSDRHISHATLLEYFDGVKQYPVLKDIDLSFVSAVDDVVVAGIFKSCPELTKLAVFACFNARGARIPRGIAVVGLPNAGDNILQGDYDGI</sequence>
<dbReference type="VEuPathDB" id="FungiDB:G647_01534"/>
<protein>
    <submittedName>
        <fullName evidence="3">DNA repair protein Rad7, protein</fullName>
    </submittedName>
</protein>
<dbReference type="InterPro" id="IPR056451">
    <property type="entry name" value="Znf_Tbcl_Rhp7"/>
</dbReference>
<evidence type="ECO:0000259" key="2">
    <source>
        <dbReference type="Pfam" id="PF23550"/>
    </source>
</evidence>
<dbReference type="InterPro" id="IPR032675">
    <property type="entry name" value="LRR_dom_sf"/>
</dbReference>
<dbReference type="Gene3D" id="3.80.10.10">
    <property type="entry name" value="Ribonuclease Inhibitor"/>
    <property type="match status" value="2"/>
</dbReference>
<accession>A0A1C1CE61</accession>
<dbReference type="FunFam" id="3.80.10.10:FF:000601">
    <property type="entry name" value="DNA repair protein Rad7, protein"/>
    <property type="match status" value="1"/>
</dbReference>
<feature type="region of interest" description="Disordered" evidence="1">
    <location>
        <begin position="32"/>
        <end position="81"/>
    </location>
</feature>
<feature type="domain" description="DNA repair protein rhp7 treble clef" evidence="2">
    <location>
        <begin position="127"/>
        <end position="164"/>
    </location>
</feature>